<reference evidence="3" key="1">
    <citation type="submission" date="2020-04" db="EMBL/GenBank/DDBJ databases">
        <title>Deep metagenomics examines the oral microbiome during advanced dental caries in children, revealing novel taxa and co-occurrences with host molecules.</title>
        <authorList>
            <person name="Baker J.L."/>
            <person name="Morton J.T."/>
            <person name="Dinis M."/>
            <person name="Alvarez R."/>
            <person name="Tran N.C."/>
            <person name="Knight R."/>
            <person name="Edlund A."/>
        </authorList>
    </citation>
    <scope>NUCLEOTIDE SEQUENCE</scope>
    <source>
        <strain evidence="3">JCVI_32_bin.14</strain>
    </source>
</reference>
<dbReference type="Pfam" id="PF23343">
    <property type="entry name" value="REP_ORF2-G2P"/>
    <property type="match status" value="1"/>
</dbReference>
<evidence type="ECO:0000313" key="3">
    <source>
        <dbReference type="EMBL" id="MBF1130229.1"/>
    </source>
</evidence>
<protein>
    <recommendedName>
        <fullName evidence="2">Replication-associated protein ORF2/G2P domain-containing protein</fullName>
    </recommendedName>
</protein>
<dbReference type="EMBL" id="JABZMK010000134">
    <property type="protein sequence ID" value="MBF1130229.1"/>
    <property type="molecule type" value="Genomic_DNA"/>
</dbReference>
<proteinExistence type="predicted"/>
<comment type="caution">
    <text evidence="3">The sequence shown here is derived from an EMBL/GenBank/DDBJ whole genome shotgun (WGS) entry which is preliminary data.</text>
</comment>
<feature type="compositionally biased region" description="Basic residues" evidence="1">
    <location>
        <begin position="252"/>
        <end position="263"/>
    </location>
</feature>
<evidence type="ECO:0000259" key="2">
    <source>
        <dbReference type="Pfam" id="PF23343"/>
    </source>
</evidence>
<evidence type="ECO:0000313" key="4">
    <source>
        <dbReference type="Proteomes" id="UP000757890"/>
    </source>
</evidence>
<dbReference type="AlphaFoldDB" id="A0A930FPY7"/>
<gene>
    <name evidence="3" type="ORF">HXL70_09370</name>
</gene>
<dbReference type="Proteomes" id="UP000757890">
    <property type="component" value="Unassembled WGS sequence"/>
</dbReference>
<dbReference type="InterPro" id="IPR056906">
    <property type="entry name" value="ORF2/G2P_dom"/>
</dbReference>
<evidence type="ECO:0000256" key="1">
    <source>
        <dbReference type="SAM" id="MobiDB-lite"/>
    </source>
</evidence>
<feature type="domain" description="Replication-associated protein ORF2/G2P" evidence="2">
    <location>
        <begin position="57"/>
        <end position="159"/>
    </location>
</feature>
<accession>A0A930FPY7</accession>
<feature type="region of interest" description="Disordered" evidence="1">
    <location>
        <begin position="245"/>
        <end position="278"/>
    </location>
</feature>
<name>A0A930FPY7_9FIRM</name>
<sequence length="278" mass="33824">MEIKKYHTWRLGGKKTRNPNESETELAVQKGNARRAKEKLYRVILTNFQRDDWRLDLTYRDPPPDPEEAQSRIRKFLRNLKNLYRKYQEELKYIYITEYKGHRIHHHLLINASMKIQRKDIREKWPWGELNYRSFRYFDGTPEDCKRLAEYLCKETDKTIREPGAVQKKRWNASRNLKRPKVTKHKIYSRHWKENPSPQKGYRIEKVENGYTQEGYPYQYYRMTREVQQKKKTVFKWCKVKGEKYGNQKNNHGSRNRVHQRSGRKSDKKSGAGKKRIL</sequence>
<organism evidence="3 4">
    <name type="scientific">Dialister invisus</name>
    <dbReference type="NCBI Taxonomy" id="218538"/>
    <lineage>
        <taxon>Bacteria</taxon>
        <taxon>Bacillati</taxon>
        <taxon>Bacillota</taxon>
        <taxon>Negativicutes</taxon>
        <taxon>Veillonellales</taxon>
        <taxon>Veillonellaceae</taxon>
        <taxon>Dialister</taxon>
    </lineage>
</organism>